<proteinExistence type="predicted"/>
<accession>A0A317T8W3</accession>
<dbReference type="SMART" id="SM00507">
    <property type="entry name" value="HNHc"/>
    <property type="match status" value="1"/>
</dbReference>
<dbReference type="AlphaFoldDB" id="A0A317T8W3"/>
<dbReference type="Gene3D" id="1.10.30.50">
    <property type="match status" value="1"/>
</dbReference>
<keyword evidence="3" id="KW-1185">Reference proteome</keyword>
<dbReference type="InterPro" id="IPR003615">
    <property type="entry name" value="HNH_nuc"/>
</dbReference>
<comment type="caution">
    <text evidence="2">The sequence shown here is derived from an EMBL/GenBank/DDBJ whole genome shotgun (WGS) entry which is preliminary data.</text>
</comment>
<dbReference type="RefSeq" id="WP_110022045.1">
    <property type="nucleotide sequence ID" value="NZ_PDNZ01000001.1"/>
</dbReference>
<dbReference type="GO" id="GO:0004519">
    <property type="term" value="F:endonuclease activity"/>
    <property type="evidence" value="ECO:0007669"/>
    <property type="project" value="InterPro"/>
</dbReference>
<dbReference type="EMBL" id="PDNZ01000001">
    <property type="protein sequence ID" value="PWW83163.1"/>
    <property type="molecule type" value="Genomic_DNA"/>
</dbReference>
<dbReference type="CDD" id="cd00085">
    <property type="entry name" value="HNHc"/>
    <property type="match status" value="1"/>
</dbReference>
<feature type="domain" description="HNH nuclease" evidence="1">
    <location>
        <begin position="19"/>
        <end position="74"/>
    </location>
</feature>
<reference evidence="3" key="1">
    <citation type="submission" date="2017-10" db="EMBL/GenBank/DDBJ databases">
        <authorList>
            <person name="Gaisin V.A."/>
            <person name="Rysina M.S."/>
            <person name="Grouzdev D.S."/>
        </authorList>
    </citation>
    <scope>NUCLEOTIDE SEQUENCE [LARGE SCALE GENOMIC DNA]</scope>
    <source>
        <strain evidence="3">V1</strain>
    </source>
</reference>
<dbReference type="Proteomes" id="UP000246278">
    <property type="component" value="Unassembled WGS sequence"/>
</dbReference>
<evidence type="ECO:0000259" key="1">
    <source>
        <dbReference type="SMART" id="SM00507"/>
    </source>
</evidence>
<dbReference type="Pfam" id="PF01844">
    <property type="entry name" value="HNH"/>
    <property type="match status" value="1"/>
</dbReference>
<evidence type="ECO:0000313" key="2">
    <source>
        <dbReference type="EMBL" id="PWW83163.1"/>
    </source>
</evidence>
<name>A0A317T8W3_9CHLB</name>
<protein>
    <recommendedName>
        <fullName evidence="1">HNH nuclease domain-containing protein</fullName>
    </recommendedName>
</protein>
<dbReference type="InterPro" id="IPR002711">
    <property type="entry name" value="HNH"/>
</dbReference>
<dbReference type="GO" id="GO:0008270">
    <property type="term" value="F:zinc ion binding"/>
    <property type="evidence" value="ECO:0007669"/>
    <property type="project" value="InterPro"/>
</dbReference>
<sequence length="123" mass="13987">MLTQTEAISILKNELSWSDVQVQIGRRAGFRCEYCGKDLLASYENYDLWQVDHIIPNGNNGIENLALSCKLCNFVKRGTDPSKTAKSNQRDDLINAAKEIINIRRKQKEAVYVKTLEAVITLR</sequence>
<evidence type="ECO:0000313" key="3">
    <source>
        <dbReference type="Proteomes" id="UP000246278"/>
    </source>
</evidence>
<dbReference type="GO" id="GO:0003676">
    <property type="term" value="F:nucleic acid binding"/>
    <property type="evidence" value="ECO:0007669"/>
    <property type="project" value="InterPro"/>
</dbReference>
<organism evidence="2 3">
    <name type="scientific">Prosthecochloris marina</name>
    <dbReference type="NCBI Taxonomy" id="2017681"/>
    <lineage>
        <taxon>Bacteria</taxon>
        <taxon>Pseudomonadati</taxon>
        <taxon>Chlorobiota</taxon>
        <taxon>Chlorobiia</taxon>
        <taxon>Chlorobiales</taxon>
        <taxon>Chlorobiaceae</taxon>
        <taxon>Prosthecochloris</taxon>
    </lineage>
</organism>
<gene>
    <name evidence="2" type="ORF">CR164_00970</name>
</gene>
<dbReference type="OrthoDB" id="9802901at2"/>